<evidence type="ECO:0000313" key="20">
    <source>
        <dbReference type="Proteomes" id="UP000219636"/>
    </source>
</evidence>
<dbReference type="FunFam" id="1.10.3810.10:FF:000001">
    <property type="entry name" value="Penicillin-binding protein 1A"/>
    <property type="match status" value="1"/>
</dbReference>
<protein>
    <submittedName>
        <fullName evidence="19">Penicillin-binding protein 1A</fullName>
    </submittedName>
</protein>
<keyword evidence="14" id="KW-0961">Cell wall biogenesis/degradation</keyword>
<dbReference type="SUPFAM" id="SSF53955">
    <property type="entry name" value="Lysozyme-like"/>
    <property type="match status" value="1"/>
</dbReference>
<keyword evidence="20" id="KW-1185">Reference proteome</keyword>
<evidence type="ECO:0000256" key="14">
    <source>
        <dbReference type="ARBA" id="ARBA00023316"/>
    </source>
</evidence>
<keyword evidence="7" id="KW-0328">Glycosyltransferase</keyword>
<comment type="similarity">
    <text evidence="2">In the C-terminal section; belongs to the transpeptidase family.</text>
</comment>
<keyword evidence="5" id="KW-0121">Carboxypeptidase</keyword>
<dbReference type="InterPro" id="IPR023346">
    <property type="entry name" value="Lysozyme-like_dom_sf"/>
</dbReference>
<dbReference type="PANTHER" id="PTHR32282">
    <property type="entry name" value="BINDING PROTEIN TRANSPEPTIDASE, PUTATIVE-RELATED"/>
    <property type="match status" value="1"/>
</dbReference>
<dbReference type="GO" id="GO:0071555">
    <property type="term" value="P:cell wall organization"/>
    <property type="evidence" value="ECO:0007669"/>
    <property type="project" value="UniProtKB-KW"/>
</dbReference>
<feature type="domain" description="Glycosyl transferase family 51" evidence="18">
    <location>
        <begin position="64"/>
        <end position="232"/>
    </location>
</feature>
<accession>A0A285SX60</accession>
<keyword evidence="8" id="KW-0808">Transferase</keyword>
<evidence type="ECO:0000259" key="17">
    <source>
        <dbReference type="Pfam" id="PF00905"/>
    </source>
</evidence>
<keyword evidence="12" id="KW-0472">Membrane</keyword>
<dbReference type="PANTHER" id="PTHR32282:SF11">
    <property type="entry name" value="PENICILLIN-BINDING PROTEIN 1B"/>
    <property type="match status" value="1"/>
</dbReference>
<gene>
    <name evidence="19" type="ORF">SAMN05880501_10726</name>
</gene>
<dbReference type="InterPro" id="IPR036950">
    <property type="entry name" value="PBP_transglycosylase"/>
</dbReference>
<keyword evidence="11" id="KW-0573">Peptidoglycan synthesis</keyword>
<evidence type="ECO:0000313" key="19">
    <source>
        <dbReference type="EMBL" id="SOC12603.1"/>
    </source>
</evidence>
<dbReference type="GO" id="GO:0005886">
    <property type="term" value="C:plasma membrane"/>
    <property type="evidence" value="ECO:0007669"/>
    <property type="project" value="UniProtKB-SubCell"/>
</dbReference>
<dbReference type="AlphaFoldDB" id="A0A285SX60"/>
<dbReference type="GO" id="GO:0008955">
    <property type="term" value="F:peptidoglycan glycosyltransferase activity"/>
    <property type="evidence" value="ECO:0007669"/>
    <property type="project" value="UniProtKB-EC"/>
</dbReference>
<proteinExistence type="inferred from homology"/>
<dbReference type="EMBL" id="OBMQ01000007">
    <property type="protein sequence ID" value="SOC12603.1"/>
    <property type="molecule type" value="Genomic_DNA"/>
</dbReference>
<dbReference type="InterPro" id="IPR050396">
    <property type="entry name" value="Glycosyltr_51/Transpeptidase"/>
</dbReference>
<keyword evidence="10" id="KW-0133">Cell shape</keyword>
<dbReference type="Gene3D" id="1.10.3810.10">
    <property type="entry name" value="Biosynthetic peptidoglycan transglycosylase-like"/>
    <property type="match status" value="1"/>
</dbReference>
<evidence type="ECO:0000256" key="12">
    <source>
        <dbReference type="ARBA" id="ARBA00023136"/>
    </source>
</evidence>
<evidence type="ECO:0000256" key="5">
    <source>
        <dbReference type="ARBA" id="ARBA00022645"/>
    </source>
</evidence>
<dbReference type="RefSeq" id="WP_097073768.1">
    <property type="nucleotide sequence ID" value="NZ_OBMQ01000007.1"/>
</dbReference>
<dbReference type="GO" id="GO:0008658">
    <property type="term" value="F:penicillin binding"/>
    <property type="evidence" value="ECO:0007669"/>
    <property type="project" value="InterPro"/>
</dbReference>
<dbReference type="OrthoDB" id="9766909at2"/>
<name>A0A285SX60_9BACL</name>
<keyword evidence="9" id="KW-0378">Hydrolase</keyword>
<evidence type="ECO:0000256" key="4">
    <source>
        <dbReference type="ARBA" id="ARBA00022475"/>
    </source>
</evidence>
<dbReference type="Pfam" id="PF00912">
    <property type="entry name" value="Transgly"/>
    <property type="match status" value="1"/>
</dbReference>
<evidence type="ECO:0000256" key="11">
    <source>
        <dbReference type="ARBA" id="ARBA00022984"/>
    </source>
</evidence>
<comment type="catalytic activity">
    <reaction evidence="15">
        <text>Preferential cleavage: (Ac)2-L-Lys-D-Ala-|-D-Ala. Also transpeptidation of peptidyl-alanyl moieties that are N-acyl substituents of D-alanine.</text>
        <dbReference type="EC" id="3.4.16.4"/>
    </reaction>
</comment>
<evidence type="ECO:0000256" key="3">
    <source>
        <dbReference type="ARBA" id="ARBA00007739"/>
    </source>
</evidence>
<dbReference type="Proteomes" id="UP000219636">
    <property type="component" value="Unassembled WGS sequence"/>
</dbReference>
<evidence type="ECO:0000256" key="13">
    <source>
        <dbReference type="ARBA" id="ARBA00023268"/>
    </source>
</evidence>
<dbReference type="GO" id="GO:0006508">
    <property type="term" value="P:proteolysis"/>
    <property type="evidence" value="ECO:0007669"/>
    <property type="project" value="UniProtKB-KW"/>
</dbReference>
<dbReference type="GO" id="GO:0008360">
    <property type="term" value="P:regulation of cell shape"/>
    <property type="evidence" value="ECO:0007669"/>
    <property type="project" value="UniProtKB-KW"/>
</dbReference>
<evidence type="ECO:0000256" key="6">
    <source>
        <dbReference type="ARBA" id="ARBA00022670"/>
    </source>
</evidence>
<evidence type="ECO:0000256" key="15">
    <source>
        <dbReference type="ARBA" id="ARBA00034000"/>
    </source>
</evidence>
<dbReference type="Gene3D" id="3.40.710.10">
    <property type="entry name" value="DD-peptidase/beta-lactamase superfamily"/>
    <property type="match status" value="1"/>
</dbReference>
<keyword evidence="13" id="KW-0511">Multifunctional enzyme</keyword>
<dbReference type="InterPro" id="IPR001264">
    <property type="entry name" value="Glyco_trans_51"/>
</dbReference>
<dbReference type="Pfam" id="PF00905">
    <property type="entry name" value="Transpeptidase"/>
    <property type="match status" value="1"/>
</dbReference>
<organism evidence="19 20">
    <name type="scientific">Ureibacillus xyleni</name>
    <dbReference type="NCBI Taxonomy" id="614648"/>
    <lineage>
        <taxon>Bacteria</taxon>
        <taxon>Bacillati</taxon>
        <taxon>Bacillota</taxon>
        <taxon>Bacilli</taxon>
        <taxon>Bacillales</taxon>
        <taxon>Caryophanaceae</taxon>
        <taxon>Ureibacillus</taxon>
    </lineage>
</organism>
<comment type="similarity">
    <text evidence="3">In the N-terminal section; belongs to the glycosyltransferase 51 family.</text>
</comment>
<sequence>MKQVVGFLLILCSFPLLFLLGREIWDEFDTVKAHEEQIQNQIQLPELKSQLPVTMIDRNGQLFSEEYVEWRQPIKLEDVPEVVKQLYILSEDKEFFDHIGFNLSAITRAIVVNSSEQSAEQGGSTITQQLVRMRYLSEEKTYERKLTEIFYSYELEQLYDKKEILEMYLNEIYFSNQVYGIGAAATYYFQKPLAQLTIPQMAFIAAIPNNPSLYDPLKNFENTKARQERLLDILAEHDVISEDEAEDFKKETITLKLKRKIQKYPTYSTYVLEELKSLVTQNEGFKEKLSNATTIEEKQTIQGQINQKINELFESGITIETALDPVKQADDEKKISAILGAGSLQASAVVVDNKTREIISLYGGKNYKKYDFHRAFQGVRQPGSAFKPLIVYAPLFETTNYSPDSGVSGGHYCVGNFCPQNYGGGVYGNVSIRTAFKYSYNTSALRLFHQIGVDKGFEYIGKFNFNSIVEQDKTYAAALGGLTYGVTTMEMADAYTSFIDGTYQQVHSIRAIKDLHGNTLYSWPQERQAIWSEQTVTNIRSLLQDVITGGTGRGIRANSSYVGAKTGTTNDFRDFWLAGLTNEYTSAVWIGYDKPQSLQMLEDDKIHFAIFNTIMN</sequence>
<feature type="domain" description="Penicillin-binding protein transpeptidase" evidence="17">
    <location>
        <begin position="347"/>
        <end position="615"/>
    </location>
</feature>
<evidence type="ECO:0000256" key="1">
    <source>
        <dbReference type="ARBA" id="ARBA00004236"/>
    </source>
</evidence>
<evidence type="ECO:0000259" key="18">
    <source>
        <dbReference type="Pfam" id="PF00912"/>
    </source>
</evidence>
<evidence type="ECO:0000256" key="9">
    <source>
        <dbReference type="ARBA" id="ARBA00022801"/>
    </source>
</evidence>
<comment type="catalytic activity">
    <reaction evidence="16">
        <text>[GlcNAc-(1-&gt;4)-Mur2Ac(oyl-L-Ala-gamma-D-Glu-L-Lys-D-Ala-D-Ala)](n)-di-trans,octa-cis-undecaprenyl diphosphate + beta-D-GlcNAc-(1-&gt;4)-Mur2Ac(oyl-L-Ala-gamma-D-Glu-L-Lys-D-Ala-D-Ala)-di-trans,octa-cis-undecaprenyl diphosphate = [GlcNAc-(1-&gt;4)-Mur2Ac(oyl-L-Ala-gamma-D-Glu-L-Lys-D-Ala-D-Ala)](n+1)-di-trans,octa-cis-undecaprenyl diphosphate + di-trans,octa-cis-undecaprenyl diphosphate + H(+)</text>
        <dbReference type="Rhea" id="RHEA:23708"/>
        <dbReference type="Rhea" id="RHEA-COMP:9602"/>
        <dbReference type="Rhea" id="RHEA-COMP:9603"/>
        <dbReference type="ChEBI" id="CHEBI:15378"/>
        <dbReference type="ChEBI" id="CHEBI:58405"/>
        <dbReference type="ChEBI" id="CHEBI:60033"/>
        <dbReference type="ChEBI" id="CHEBI:78435"/>
        <dbReference type="EC" id="2.4.99.28"/>
    </reaction>
</comment>
<reference evidence="20" key="1">
    <citation type="submission" date="2017-08" db="EMBL/GenBank/DDBJ databases">
        <authorList>
            <person name="Varghese N."/>
            <person name="Submissions S."/>
        </authorList>
    </citation>
    <scope>NUCLEOTIDE SEQUENCE [LARGE SCALE GENOMIC DNA]</scope>
    <source>
        <strain evidence="20">JC22</strain>
    </source>
</reference>
<keyword evidence="6" id="KW-0645">Protease</keyword>
<evidence type="ECO:0000256" key="16">
    <source>
        <dbReference type="ARBA" id="ARBA00049902"/>
    </source>
</evidence>
<dbReference type="InterPro" id="IPR012338">
    <property type="entry name" value="Beta-lactam/transpept-like"/>
</dbReference>
<dbReference type="GO" id="GO:0030288">
    <property type="term" value="C:outer membrane-bounded periplasmic space"/>
    <property type="evidence" value="ECO:0007669"/>
    <property type="project" value="TreeGrafter"/>
</dbReference>
<comment type="subcellular location">
    <subcellularLocation>
        <location evidence="1">Cell membrane</location>
    </subcellularLocation>
</comment>
<dbReference type="InterPro" id="IPR001460">
    <property type="entry name" value="PCN-bd_Tpept"/>
</dbReference>
<evidence type="ECO:0000256" key="8">
    <source>
        <dbReference type="ARBA" id="ARBA00022679"/>
    </source>
</evidence>
<evidence type="ECO:0000256" key="10">
    <source>
        <dbReference type="ARBA" id="ARBA00022960"/>
    </source>
</evidence>
<dbReference type="SUPFAM" id="SSF56601">
    <property type="entry name" value="beta-lactamase/transpeptidase-like"/>
    <property type="match status" value="1"/>
</dbReference>
<dbReference type="GO" id="GO:0009002">
    <property type="term" value="F:serine-type D-Ala-D-Ala carboxypeptidase activity"/>
    <property type="evidence" value="ECO:0007669"/>
    <property type="project" value="UniProtKB-EC"/>
</dbReference>
<evidence type="ECO:0000256" key="7">
    <source>
        <dbReference type="ARBA" id="ARBA00022676"/>
    </source>
</evidence>
<keyword evidence="4" id="KW-1003">Cell membrane</keyword>
<dbReference type="GO" id="GO:0009252">
    <property type="term" value="P:peptidoglycan biosynthetic process"/>
    <property type="evidence" value="ECO:0007669"/>
    <property type="project" value="UniProtKB-KW"/>
</dbReference>
<evidence type="ECO:0000256" key="2">
    <source>
        <dbReference type="ARBA" id="ARBA00007090"/>
    </source>
</evidence>